<dbReference type="Pfam" id="PF00324">
    <property type="entry name" value="AA_permease"/>
    <property type="match status" value="1"/>
</dbReference>
<dbReference type="Gene3D" id="1.20.1740.10">
    <property type="entry name" value="Amino acid/polyamine transporter I"/>
    <property type="match status" value="1"/>
</dbReference>
<dbReference type="GeneID" id="95982004"/>
<feature type="transmembrane region" description="Helical" evidence="7">
    <location>
        <begin position="46"/>
        <end position="63"/>
    </location>
</feature>
<gene>
    <name evidence="9" type="ORF">Q8F55_000961</name>
</gene>
<feature type="transmembrane region" description="Helical" evidence="7">
    <location>
        <begin position="486"/>
        <end position="502"/>
    </location>
</feature>
<feature type="transmembrane region" description="Helical" evidence="7">
    <location>
        <begin position="183"/>
        <end position="207"/>
    </location>
</feature>
<keyword evidence="4" id="KW-0029">Amino-acid transport</keyword>
<comment type="caution">
    <text evidence="9">The sequence shown here is derived from an EMBL/GenBank/DDBJ whole genome shotgun (WGS) entry which is preliminary data.</text>
</comment>
<feature type="transmembrane region" description="Helical" evidence="7">
    <location>
        <begin position="279"/>
        <end position="298"/>
    </location>
</feature>
<evidence type="ECO:0000259" key="8">
    <source>
        <dbReference type="Pfam" id="PF00324"/>
    </source>
</evidence>
<accession>A0ABR3QER8</accession>
<proteinExistence type="predicted"/>
<dbReference type="PANTHER" id="PTHR43341:SF20">
    <property type="entry name" value="AAT FAMILY AMINO ACID TRANSPORTER"/>
    <property type="match status" value="1"/>
</dbReference>
<feature type="transmembrane region" description="Helical" evidence="7">
    <location>
        <begin position="377"/>
        <end position="396"/>
    </location>
</feature>
<feature type="domain" description="Amino acid permease/ SLC12A" evidence="8">
    <location>
        <begin position="46"/>
        <end position="510"/>
    </location>
</feature>
<keyword evidence="6 7" id="KW-0472">Membrane</keyword>
<dbReference type="Proteomes" id="UP001565368">
    <property type="component" value="Unassembled WGS sequence"/>
</dbReference>
<dbReference type="PIRSF" id="PIRSF006060">
    <property type="entry name" value="AA_transporter"/>
    <property type="match status" value="1"/>
</dbReference>
<dbReference type="EMBL" id="JBBXJM010000001">
    <property type="protein sequence ID" value="KAL1413209.1"/>
    <property type="molecule type" value="Genomic_DNA"/>
</dbReference>
<evidence type="ECO:0000256" key="6">
    <source>
        <dbReference type="ARBA" id="ARBA00023136"/>
    </source>
</evidence>
<dbReference type="InterPro" id="IPR050524">
    <property type="entry name" value="APC_YAT"/>
</dbReference>
<dbReference type="InterPro" id="IPR004841">
    <property type="entry name" value="AA-permease/SLC12A_dom"/>
</dbReference>
<evidence type="ECO:0000256" key="7">
    <source>
        <dbReference type="SAM" id="Phobius"/>
    </source>
</evidence>
<keyword evidence="3 7" id="KW-0812">Transmembrane</keyword>
<feature type="transmembrane region" description="Helical" evidence="7">
    <location>
        <begin position="156"/>
        <end position="177"/>
    </location>
</feature>
<comment type="subcellular location">
    <subcellularLocation>
        <location evidence="1">Membrane</location>
        <topology evidence="1">Multi-pass membrane protein</topology>
    </subcellularLocation>
</comment>
<feature type="transmembrane region" description="Helical" evidence="7">
    <location>
        <begin position="75"/>
        <end position="94"/>
    </location>
</feature>
<dbReference type="RefSeq" id="XP_069213153.1">
    <property type="nucleotide sequence ID" value="XM_069349609.1"/>
</dbReference>
<protein>
    <recommendedName>
        <fullName evidence="8">Amino acid permease/ SLC12A domain-containing protein</fullName>
    </recommendedName>
</protein>
<evidence type="ECO:0000256" key="2">
    <source>
        <dbReference type="ARBA" id="ARBA00022448"/>
    </source>
</evidence>
<evidence type="ECO:0000256" key="4">
    <source>
        <dbReference type="ARBA" id="ARBA00022970"/>
    </source>
</evidence>
<evidence type="ECO:0000313" key="9">
    <source>
        <dbReference type="EMBL" id="KAL1413209.1"/>
    </source>
</evidence>
<reference evidence="9 10" key="1">
    <citation type="submission" date="2023-08" db="EMBL/GenBank/DDBJ databases">
        <title>Annotated Genome Sequence of Vanrija albida AlHP1.</title>
        <authorList>
            <person name="Herzog R."/>
        </authorList>
    </citation>
    <scope>NUCLEOTIDE SEQUENCE [LARGE SCALE GENOMIC DNA]</scope>
    <source>
        <strain evidence="9 10">AlHP1</strain>
    </source>
</reference>
<dbReference type="PANTHER" id="PTHR43341">
    <property type="entry name" value="AMINO ACID PERMEASE"/>
    <property type="match status" value="1"/>
</dbReference>
<sequence>MATSASTDKVDYVVEDKEVRLASPPPAPADTPGAEMDLSRGLKSRHLTMISIGGVLGTGLFLYTGAALQSGGPLGLLLAFSIMGSVTYAVLISLGEMVSASPLPGGAISLAARFVDESLSFTLGWFYCYTWTIFLPSELSAIAVLVNLWNTSVNNAVWISVFLAAAVGTNLLGSRAYGETEYWLSWVKILLVVGLIIVDIVISAGGVKGAPAIGFRYWRDPGPFVPAPGVGDPTLARFLGFWATLTRAAFSYIGSEIVAIAAGETQNPRKNVPRAIRNVYIRILLFYILGVFAIGITVPSDDPRLGLNSGTALASPFVIAIQSAGIKVLPGVVNGALLASGLSAANSELFTSSRALHGLAVNGHAPRLFGRTSARGVPYVAILTCASFGALAYMSIRSSAGTAFGYLATLGSAGGLLMWWGVCIIHIRFDKGLRLQRVPRADLPYTNVLTRHSAAAWYALVLITIVLFFSGYGVFLAGAWDTPTFITTYLPIILFPVVYGGHKAWTRCRVVRYEDMVFNVYADVHEEKEVSGRWRKMLAAVA</sequence>
<feature type="transmembrane region" description="Helical" evidence="7">
    <location>
        <begin position="318"/>
        <end position="339"/>
    </location>
</feature>
<organism evidence="9 10">
    <name type="scientific">Vanrija albida</name>
    <dbReference type="NCBI Taxonomy" id="181172"/>
    <lineage>
        <taxon>Eukaryota</taxon>
        <taxon>Fungi</taxon>
        <taxon>Dikarya</taxon>
        <taxon>Basidiomycota</taxon>
        <taxon>Agaricomycotina</taxon>
        <taxon>Tremellomycetes</taxon>
        <taxon>Trichosporonales</taxon>
        <taxon>Trichosporonaceae</taxon>
        <taxon>Vanrija</taxon>
    </lineage>
</organism>
<dbReference type="PROSITE" id="PS00218">
    <property type="entry name" value="AMINO_ACID_PERMEASE_1"/>
    <property type="match status" value="1"/>
</dbReference>
<feature type="transmembrane region" description="Helical" evidence="7">
    <location>
        <begin position="455"/>
        <end position="480"/>
    </location>
</feature>
<evidence type="ECO:0000256" key="5">
    <source>
        <dbReference type="ARBA" id="ARBA00022989"/>
    </source>
</evidence>
<keyword evidence="5 7" id="KW-1133">Transmembrane helix</keyword>
<name>A0ABR3QER8_9TREE</name>
<dbReference type="InterPro" id="IPR004840">
    <property type="entry name" value="Amino_acid_permease_CS"/>
</dbReference>
<evidence type="ECO:0000313" key="10">
    <source>
        <dbReference type="Proteomes" id="UP001565368"/>
    </source>
</evidence>
<evidence type="ECO:0000256" key="3">
    <source>
        <dbReference type="ARBA" id="ARBA00022692"/>
    </source>
</evidence>
<feature type="transmembrane region" description="Helical" evidence="7">
    <location>
        <begin position="402"/>
        <end position="427"/>
    </location>
</feature>
<keyword evidence="2" id="KW-0813">Transport</keyword>
<evidence type="ECO:0000256" key="1">
    <source>
        <dbReference type="ARBA" id="ARBA00004141"/>
    </source>
</evidence>
<keyword evidence="10" id="KW-1185">Reference proteome</keyword>
<feature type="transmembrane region" description="Helical" evidence="7">
    <location>
        <begin position="124"/>
        <end position="149"/>
    </location>
</feature>